<proteinExistence type="predicted"/>
<evidence type="ECO:0000259" key="1">
    <source>
        <dbReference type="Pfam" id="PF09500"/>
    </source>
</evidence>
<dbReference type="Pfam" id="PF09500">
    <property type="entry name" value="YiiD_C"/>
    <property type="match status" value="1"/>
</dbReference>
<dbReference type="SUPFAM" id="SSF54637">
    <property type="entry name" value="Thioesterase/thiol ester dehydrase-isomerase"/>
    <property type="match status" value="1"/>
</dbReference>
<keyword evidence="3" id="KW-1185">Reference proteome</keyword>
<organism evidence="2 3">
    <name type="scientific">Clostridium manihotivorum</name>
    <dbReference type="NCBI Taxonomy" id="2320868"/>
    <lineage>
        <taxon>Bacteria</taxon>
        <taxon>Bacillati</taxon>
        <taxon>Bacillota</taxon>
        <taxon>Clostridia</taxon>
        <taxon>Eubacteriales</taxon>
        <taxon>Clostridiaceae</taxon>
        <taxon>Clostridium</taxon>
    </lineage>
</organism>
<dbReference type="KEGG" id="cmah:C1I91_13315"/>
<dbReference type="NCBIfam" id="TIGR02447">
    <property type="entry name" value="yiiD_Cterm"/>
    <property type="match status" value="1"/>
</dbReference>
<dbReference type="AlphaFoldDB" id="A0A410DU03"/>
<dbReference type="InterPro" id="IPR029069">
    <property type="entry name" value="HotDog_dom_sf"/>
</dbReference>
<name>A0A410DU03_9CLOT</name>
<evidence type="ECO:0000313" key="3">
    <source>
        <dbReference type="Proteomes" id="UP000286268"/>
    </source>
</evidence>
<dbReference type="RefSeq" id="WP_128213320.1">
    <property type="nucleotide sequence ID" value="NZ_CP025746.1"/>
</dbReference>
<protein>
    <submittedName>
        <fullName evidence="2">Thioesterase</fullName>
    </submittedName>
</protein>
<sequence>MNRQEFEQFLYDHIPITEKMGFTVEEFTSTKVKLAAKLEPNTNHKATAFGGSINSLMTVCGWAMVFANIKAVDEEAHIVIQKSNINYKAPIDFDFSAECELYDEAEKERFFQTYQKHNKARLTLKVKCCKENKVFAEYEGQYVVFK</sequence>
<dbReference type="Proteomes" id="UP000286268">
    <property type="component" value="Chromosome"/>
</dbReference>
<dbReference type="InterPro" id="IPR012660">
    <property type="entry name" value="YiiD_C"/>
</dbReference>
<evidence type="ECO:0000313" key="2">
    <source>
        <dbReference type="EMBL" id="QAA32531.1"/>
    </source>
</evidence>
<gene>
    <name evidence="2" type="ORF">C1I91_13315</name>
</gene>
<feature type="domain" description="Thioesterase putative" evidence="1">
    <location>
        <begin position="4"/>
        <end position="145"/>
    </location>
</feature>
<dbReference type="OrthoDB" id="572024at2"/>
<reference evidence="2 3" key="1">
    <citation type="submission" date="2018-01" db="EMBL/GenBank/DDBJ databases">
        <title>Genome Sequencing and Assembly of Anaerobacter polyendosporus strain CT4.</title>
        <authorList>
            <person name="Tachaapaikoon C."/>
            <person name="Sutheeworapong S."/>
            <person name="Jenjaroenpun P."/>
            <person name="Wongsurawat T."/>
            <person name="Nookeaw I."/>
            <person name="Cheawchanlertfa P."/>
            <person name="Kosugi A."/>
            <person name="Cheevadhanarak S."/>
            <person name="Ratanakhanokchai K."/>
        </authorList>
    </citation>
    <scope>NUCLEOTIDE SEQUENCE [LARGE SCALE GENOMIC DNA]</scope>
    <source>
        <strain evidence="2 3">CT4</strain>
    </source>
</reference>
<accession>A0A410DU03</accession>
<dbReference type="EMBL" id="CP025746">
    <property type="protein sequence ID" value="QAA32531.1"/>
    <property type="molecule type" value="Genomic_DNA"/>
</dbReference>
<dbReference type="Gene3D" id="3.10.129.10">
    <property type="entry name" value="Hotdog Thioesterase"/>
    <property type="match status" value="1"/>
</dbReference>